<evidence type="ECO:0000313" key="1">
    <source>
        <dbReference type="EMBL" id="MBF8457277.1"/>
    </source>
</evidence>
<sequence>MFSVTIFAQKIEKQTVDAACGMCQFKVKSEKGCAVFVKIEGNLYPVEGMDKKVFGDAHADDGYCKMIKKAVVSGEIKKGKFYATAFKFVES</sequence>
<name>A0ABS0FCB4_9FLAO</name>
<gene>
    <name evidence="1" type="ORF">IV494_08780</name>
</gene>
<dbReference type="InterPro" id="IPR045950">
    <property type="entry name" value="DUF6370"/>
</dbReference>
<comment type="caution">
    <text evidence="1">The sequence shown here is derived from an EMBL/GenBank/DDBJ whole genome shotgun (WGS) entry which is preliminary data.</text>
</comment>
<accession>A0ABS0FCB4</accession>
<dbReference type="Pfam" id="PF19897">
    <property type="entry name" value="DUF6370"/>
    <property type="match status" value="1"/>
</dbReference>
<protein>
    <submittedName>
        <fullName evidence="1">Uncharacterized protein</fullName>
    </submittedName>
</protein>
<proteinExistence type="predicted"/>
<evidence type="ECO:0000313" key="2">
    <source>
        <dbReference type="Proteomes" id="UP000660070"/>
    </source>
</evidence>
<dbReference type="Proteomes" id="UP000660070">
    <property type="component" value="Unassembled WGS sequence"/>
</dbReference>
<reference evidence="1 2" key="1">
    <citation type="submission" date="2020-11" db="EMBL/GenBank/DDBJ databases">
        <title>Kaistella gelatinilytica sp. nov., a flavobacterium isolated from Antarctic Soil.</title>
        <authorList>
            <person name="Li J."/>
        </authorList>
    </citation>
    <scope>NUCLEOTIDE SEQUENCE [LARGE SCALE GENOMIC DNA]</scope>
    <source>
        <strain evidence="1 2">G5-32</strain>
    </source>
</reference>
<organism evidence="1 2">
    <name type="scientific">Kaistella gelatinilytica</name>
    <dbReference type="NCBI Taxonomy" id="2787636"/>
    <lineage>
        <taxon>Bacteria</taxon>
        <taxon>Pseudomonadati</taxon>
        <taxon>Bacteroidota</taxon>
        <taxon>Flavobacteriia</taxon>
        <taxon>Flavobacteriales</taxon>
        <taxon>Weeksellaceae</taxon>
        <taxon>Chryseobacterium group</taxon>
        <taxon>Kaistella</taxon>
    </lineage>
</organism>
<keyword evidence="2" id="KW-1185">Reference proteome</keyword>
<dbReference type="EMBL" id="JADPVI010000002">
    <property type="protein sequence ID" value="MBF8457277.1"/>
    <property type="molecule type" value="Genomic_DNA"/>
</dbReference>